<proteinExistence type="predicted"/>
<accession>A0AAV7TTD7</accession>
<sequence>MRSAHPRSSTLLEAHVALPLLISKQRQRSPYYDVVACLTPMPPSGPAFSRSPLRVSRPPGFAGGTCGAPASNPAAVATLLLRCGTCALHILAAALRWRHTWGAHSSPPRSSNANALLTAMLLHA</sequence>
<dbReference type="Proteomes" id="UP001066276">
    <property type="component" value="Chromosome 3_2"/>
</dbReference>
<dbReference type="EMBL" id="JANPWB010000006">
    <property type="protein sequence ID" value="KAJ1179486.1"/>
    <property type="molecule type" value="Genomic_DNA"/>
</dbReference>
<keyword evidence="2" id="KW-1185">Reference proteome</keyword>
<comment type="caution">
    <text evidence="1">The sequence shown here is derived from an EMBL/GenBank/DDBJ whole genome shotgun (WGS) entry which is preliminary data.</text>
</comment>
<evidence type="ECO:0000313" key="2">
    <source>
        <dbReference type="Proteomes" id="UP001066276"/>
    </source>
</evidence>
<protein>
    <submittedName>
        <fullName evidence="1">Uncharacterized protein</fullName>
    </submittedName>
</protein>
<name>A0AAV7TTD7_PLEWA</name>
<dbReference type="AlphaFoldDB" id="A0AAV7TTD7"/>
<reference evidence="1" key="1">
    <citation type="journal article" date="2022" name="bioRxiv">
        <title>Sequencing and chromosome-scale assembly of the giantPleurodeles waltlgenome.</title>
        <authorList>
            <person name="Brown T."/>
            <person name="Elewa A."/>
            <person name="Iarovenko S."/>
            <person name="Subramanian E."/>
            <person name="Araus A.J."/>
            <person name="Petzold A."/>
            <person name="Susuki M."/>
            <person name="Suzuki K.-i.T."/>
            <person name="Hayashi T."/>
            <person name="Toyoda A."/>
            <person name="Oliveira C."/>
            <person name="Osipova E."/>
            <person name="Leigh N.D."/>
            <person name="Simon A."/>
            <person name="Yun M.H."/>
        </authorList>
    </citation>
    <scope>NUCLEOTIDE SEQUENCE</scope>
    <source>
        <strain evidence="1">20211129_DDA</strain>
        <tissue evidence="1">Liver</tissue>
    </source>
</reference>
<organism evidence="1 2">
    <name type="scientific">Pleurodeles waltl</name>
    <name type="common">Iberian ribbed newt</name>
    <dbReference type="NCBI Taxonomy" id="8319"/>
    <lineage>
        <taxon>Eukaryota</taxon>
        <taxon>Metazoa</taxon>
        <taxon>Chordata</taxon>
        <taxon>Craniata</taxon>
        <taxon>Vertebrata</taxon>
        <taxon>Euteleostomi</taxon>
        <taxon>Amphibia</taxon>
        <taxon>Batrachia</taxon>
        <taxon>Caudata</taxon>
        <taxon>Salamandroidea</taxon>
        <taxon>Salamandridae</taxon>
        <taxon>Pleurodelinae</taxon>
        <taxon>Pleurodeles</taxon>
    </lineage>
</organism>
<evidence type="ECO:0000313" key="1">
    <source>
        <dbReference type="EMBL" id="KAJ1179486.1"/>
    </source>
</evidence>
<gene>
    <name evidence="1" type="ORF">NDU88_004720</name>
</gene>